<comment type="caution">
    <text evidence="1">The sequence shown here is derived from an EMBL/GenBank/DDBJ whole genome shotgun (WGS) entry which is preliminary data.</text>
</comment>
<dbReference type="GeneID" id="87870363"/>
<proteinExistence type="predicted"/>
<evidence type="ECO:0000313" key="2">
    <source>
        <dbReference type="Proteomes" id="UP001285908"/>
    </source>
</evidence>
<sequence>MALYRTAGKLSAVMGQAKYHAAAEGGGTILEIPASAVTADELKQELQRRLQTSQYTIQVSVKLLNTRLLLLICLMVMLAETRPILGHTATPWEARYTQHHLVMTTVPAVRA</sequence>
<keyword evidence="2" id="KW-1185">Reference proteome</keyword>
<protein>
    <submittedName>
        <fullName evidence="1">Uncharacterized protein</fullName>
    </submittedName>
</protein>
<dbReference type="AlphaFoldDB" id="A0AAJ0MQ93"/>
<accession>A0AAJ0MQ93</accession>
<gene>
    <name evidence="1" type="ORF">B0T23DRAFT_161891</name>
</gene>
<dbReference type="Proteomes" id="UP001285908">
    <property type="component" value="Unassembled WGS sequence"/>
</dbReference>
<dbReference type="EMBL" id="JAULSX010000005">
    <property type="protein sequence ID" value="KAK3490440.1"/>
    <property type="molecule type" value="Genomic_DNA"/>
</dbReference>
<reference evidence="1 2" key="1">
    <citation type="journal article" date="2023" name="Mol. Phylogenet. Evol.">
        <title>Genome-scale phylogeny and comparative genomics of the fungal order Sordariales.</title>
        <authorList>
            <person name="Hensen N."/>
            <person name="Bonometti L."/>
            <person name="Westerberg I."/>
            <person name="Brannstrom I.O."/>
            <person name="Guillou S."/>
            <person name="Cros-Aarteil S."/>
            <person name="Calhoun S."/>
            <person name="Haridas S."/>
            <person name="Kuo A."/>
            <person name="Mondo S."/>
            <person name="Pangilinan J."/>
            <person name="Riley R."/>
            <person name="LaButti K."/>
            <person name="Andreopoulos B."/>
            <person name="Lipzen A."/>
            <person name="Chen C."/>
            <person name="Yan M."/>
            <person name="Daum C."/>
            <person name="Ng V."/>
            <person name="Clum A."/>
            <person name="Steindorff A."/>
            <person name="Ohm R.A."/>
            <person name="Martin F."/>
            <person name="Silar P."/>
            <person name="Natvig D.O."/>
            <person name="Lalanne C."/>
            <person name="Gautier V."/>
            <person name="Ament-Velasquez S.L."/>
            <person name="Kruys A."/>
            <person name="Hutchinson M.I."/>
            <person name="Powell A.J."/>
            <person name="Barry K."/>
            <person name="Miller A.N."/>
            <person name="Grigoriev I.V."/>
            <person name="Debuchy R."/>
            <person name="Gladieux P."/>
            <person name="Hiltunen Thoren M."/>
            <person name="Johannesson H."/>
        </authorList>
    </citation>
    <scope>NUCLEOTIDE SEQUENCE [LARGE SCALE GENOMIC DNA]</scope>
    <source>
        <strain evidence="1 2">FGSC 10403</strain>
    </source>
</reference>
<organism evidence="1 2">
    <name type="scientific">Neurospora hispaniola</name>
    <dbReference type="NCBI Taxonomy" id="588809"/>
    <lineage>
        <taxon>Eukaryota</taxon>
        <taxon>Fungi</taxon>
        <taxon>Dikarya</taxon>
        <taxon>Ascomycota</taxon>
        <taxon>Pezizomycotina</taxon>
        <taxon>Sordariomycetes</taxon>
        <taxon>Sordariomycetidae</taxon>
        <taxon>Sordariales</taxon>
        <taxon>Sordariaceae</taxon>
        <taxon>Neurospora</taxon>
    </lineage>
</organism>
<evidence type="ECO:0000313" key="1">
    <source>
        <dbReference type="EMBL" id="KAK3490440.1"/>
    </source>
</evidence>
<dbReference type="RefSeq" id="XP_062691623.1">
    <property type="nucleotide sequence ID" value="XM_062832741.1"/>
</dbReference>
<name>A0AAJ0MQ93_9PEZI</name>